<gene>
    <name evidence="6" type="ORF">E0493_18490</name>
</gene>
<dbReference type="GO" id="GO:0009055">
    <property type="term" value="F:electron transfer activity"/>
    <property type="evidence" value="ECO:0007669"/>
    <property type="project" value="InterPro"/>
</dbReference>
<evidence type="ECO:0000256" key="1">
    <source>
        <dbReference type="ARBA" id="ARBA00022617"/>
    </source>
</evidence>
<proteinExistence type="predicted"/>
<dbReference type="InterPro" id="IPR036909">
    <property type="entry name" value="Cyt_c-like_dom_sf"/>
</dbReference>
<dbReference type="SUPFAM" id="SSF46626">
    <property type="entry name" value="Cytochrome c"/>
    <property type="match status" value="1"/>
</dbReference>
<reference evidence="6 7" key="1">
    <citation type="submission" date="2019-03" db="EMBL/GenBank/DDBJ databases">
        <title>Roseomonas sp. a novel Roseomonas species isolated from Sea whip Gorgonian.</title>
        <authorList>
            <person name="Li F."/>
            <person name="Pan X."/>
            <person name="Huang S."/>
            <person name="Li Z."/>
            <person name="Meng B."/>
        </authorList>
    </citation>
    <scope>NUCLEOTIDE SEQUENCE [LARGE SCALE GENOMIC DNA]</scope>
    <source>
        <strain evidence="6 7">M0104</strain>
    </source>
</reference>
<dbReference type="AlphaFoldDB" id="A0A845BGY1"/>
<evidence type="ECO:0000313" key="6">
    <source>
        <dbReference type="EMBL" id="MXP65340.1"/>
    </source>
</evidence>
<dbReference type="RefSeq" id="WP_160938750.1">
    <property type="nucleotide sequence ID" value="NZ_SNVJ01000020.1"/>
</dbReference>
<dbReference type="PANTHER" id="PTHR30600">
    <property type="entry name" value="CYTOCHROME C PEROXIDASE-RELATED"/>
    <property type="match status" value="1"/>
</dbReference>
<dbReference type="GO" id="GO:0046872">
    <property type="term" value="F:metal ion binding"/>
    <property type="evidence" value="ECO:0007669"/>
    <property type="project" value="UniProtKB-KW"/>
</dbReference>
<evidence type="ECO:0000256" key="4">
    <source>
        <dbReference type="PROSITE-ProRule" id="PRU00433"/>
    </source>
</evidence>
<dbReference type="PANTHER" id="PTHR30600:SF9">
    <property type="entry name" value="BLR7738 PROTEIN"/>
    <property type="match status" value="1"/>
</dbReference>
<evidence type="ECO:0000259" key="5">
    <source>
        <dbReference type="PROSITE" id="PS51007"/>
    </source>
</evidence>
<dbReference type="GO" id="GO:0004130">
    <property type="term" value="F:cytochrome-c peroxidase activity"/>
    <property type="evidence" value="ECO:0007669"/>
    <property type="project" value="TreeGrafter"/>
</dbReference>
<evidence type="ECO:0000313" key="7">
    <source>
        <dbReference type="Proteomes" id="UP000460715"/>
    </source>
</evidence>
<keyword evidence="2 4" id="KW-0479">Metal-binding</keyword>
<dbReference type="InterPro" id="IPR009056">
    <property type="entry name" value="Cyt_c-like_dom"/>
</dbReference>
<feature type="domain" description="Cytochrome c" evidence="5">
    <location>
        <begin position="316"/>
        <end position="485"/>
    </location>
</feature>
<name>A0A845BGY1_9PROT</name>
<organism evidence="6 7">
    <name type="scientific">Teichococcus coralli</name>
    <dbReference type="NCBI Taxonomy" id="2545983"/>
    <lineage>
        <taxon>Bacteria</taxon>
        <taxon>Pseudomonadati</taxon>
        <taxon>Pseudomonadota</taxon>
        <taxon>Alphaproteobacteria</taxon>
        <taxon>Acetobacterales</taxon>
        <taxon>Roseomonadaceae</taxon>
        <taxon>Roseomonas</taxon>
    </lineage>
</organism>
<dbReference type="Gene3D" id="1.10.760.10">
    <property type="entry name" value="Cytochrome c-like domain"/>
    <property type="match status" value="1"/>
</dbReference>
<dbReference type="Pfam" id="PF21419">
    <property type="entry name" value="RoxA-like_Cyt-c"/>
    <property type="match status" value="1"/>
</dbReference>
<dbReference type="Proteomes" id="UP000460715">
    <property type="component" value="Unassembled WGS sequence"/>
</dbReference>
<dbReference type="OrthoDB" id="417271at2"/>
<evidence type="ECO:0000256" key="2">
    <source>
        <dbReference type="ARBA" id="ARBA00022723"/>
    </source>
</evidence>
<keyword evidence="3 4" id="KW-0408">Iron</keyword>
<comment type="caution">
    <text evidence="6">The sequence shown here is derived from an EMBL/GenBank/DDBJ whole genome shotgun (WGS) entry which is preliminary data.</text>
</comment>
<dbReference type="Pfam" id="PF13442">
    <property type="entry name" value="Cytochrome_CBB3"/>
    <property type="match status" value="1"/>
</dbReference>
<accession>A0A845BGY1</accession>
<dbReference type="EMBL" id="SNVJ01000020">
    <property type="protein sequence ID" value="MXP65340.1"/>
    <property type="molecule type" value="Genomic_DNA"/>
</dbReference>
<sequence length="485" mass="52427">MRPGRARRIALVALAALAMLLLGAAFAAWMLLRPGPQQFRTAADRFAYGSTGGEALGIPYPVFMVLPRVFPDLVARYAREGYGPAKAGFGGWGAFGLAWEQGERLPAGFSIERVGYDRVTVNCALCHTATWRPSAEADRQIAPGGPGHAVNLQGMLRFMVAAAHDRRFTAARLLPEILLNFPLSWAEAKLYAWLLIPATRAGLRFAGGQLAWMEDRPPWAPGRDDAFNLPKFILTQTPWDNSTGNTDFPALWRLGERDGMLLHASGEAHDVYTVAATSALGTGALPLPGFRARNEWLVAFLRDLPAPPFPEPVDAALAEAGRAIFVAQCAACHARGGARTGTAIPLDEIGTDPERARTWTAADAARMNRLTGLLGMEDARLQAAQGYVARPLTGLWLLAPYLHNGSVPTLRDLLLPPAQRPRIFWRGYDVLDRANVGFLATGPEAEAEGFRFDTGLRGNGNGGHLYGTALDGADREALLAYLKTL</sequence>
<keyword evidence="7" id="KW-1185">Reference proteome</keyword>
<dbReference type="InterPro" id="IPR051395">
    <property type="entry name" value="Cytochrome_c_Peroxidase/MauG"/>
</dbReference>
<protein>
    <submittedName>
        <fullName evidence="6">Cytochrome c</fullName>
    </submittedName>
</protein>
<dbReference type="GO" id="GO:0020037">
    <property type="term" value="F:heme binding"/>
    <property type="evidence" value="ECO:0007669"/>
    <property type="project" value="InterPro"/>
</dbReference>
<keyword evidence="1 4" id="KW-0349">Heme</keyword>
<dbReference type="PROSITE" id="PS51007">
    <property type="entry name" value="CYTC"/>
    <property type="match status" value="1"/>
</dbReference>
<evidence type="ECO:0000256" key="3">
    <source>
        <dbReference type="ARBA" id="ARBA00023004"/>
    </source>
</evidence>